<proteinExistence type="predicted"/>
<feature type="region of interest" description="Disordered" evidence="1">
    <location>
        <begin position="1"/>
        <end position="30"/>
    </location>
</feature>
<sequence length="30" mass="3254">MFAEVRRRQTTEPLDGKIAASHVAGPSTAR</sequence>
<dbReference type="AlphaFoldDB" id="S4YB15"/>
<gene>
    <name evidence="2" type="ORF">SCE1572_47735</name>
</gene>
<organism evidence="2 3">
    <name type="scientific">Sorangium cellulosum So0157-2</name>
    <dbReference type="NCBI Taxonomy" id="1254432"/>
    <lineage>
        <taxon>Bacteria</taxon>
        <taxon>Pseudomonadati</taxon>
        <taxon>Myxococcota</taxon>
        <taxon>Polyangia</taxon>
        <taxon>Polyangiales</taxon>
        <taxon>Polyangiaceae</taxon>
        <taxon>Sorangium</taxon>
    </lineage>
</organism>
<feature type="compositionally biased region" description="Basic and acidic residues" evidence="1">
    <location>
        <begin position="1"/>
        <end position="10"/>
    </location>
</feature>
<reference evidence="2 3" key="1">
    <citation type="journal article" date="2013" name="Sci. Rep.">
        <title>Extraordinary expansion of a Sorangium cellulosum genome from an alkaline milieu.</title>
        <authorList>
            <person name="Han K."/>
            <person name="Li Z.F."/>
            <person name="Peng R."/>
            <person name="Zhu L.P."/>
            <person name="Zhou T."/>
            <person name="Wang L.G."/>
            <person name="Li S.G."/>
            <person name="Zhang X.B."/>
            <person name="Hu W."/>
            <person name="Wu Z.H."/>
            <person name="Qin N."/>
            <person name="Li Y.Z."/>
        </authorList>
    </citation>
    <scope>NUCLEOTIDE SEQUENCE [LARGE SCALE GENOMIC DNA]</scope>
    <source>
        <strain evidence="2 3">So0157-2</strain>
    </source>
</reference>
<evidence type="ECO:0000256" key="1">
    <source>
        <dbReference type="SAM" id="MobiDB-lite"/>
    </source>
</evidence>
<dbReference type="HOGENOM" id="CLU_3405515_0_0_7"/>
<dbReference type="Proteomes" id="UP000014803">
    <property type="component" value="Chromosome"/>
</dbReference>
<evidence type="ECO:0000313" key="2">
    <source>
        <dbReference type="EMBL" id="AGP41515.1"/>
    </source>
</evidence>
<protein>
    <submittedName>
        <fullName evidence="2">Uncharacterized protein</fullName>
    </submittedName>
</protein>
<accession>S4YB15</accession>
<name>S4YB15_SORCE</name>
<evidence type="ECO:0000313" key="3">
    <source>
        <dbReference type="Proteomes" id="UP000014803"/>
    </source>
</evidence>
<dbReference type="EMBL" id="CP003969">
    <property type="protein sequence ID" value="AGP41515.1"/>
    <property type="molecule type" value="Genomic_DNA"/>
</dbReference>
<dbReference type="KEGG" id="scu:SCE1572_47735"/>